<organism evidence="10 11">
    <name type="scientific">Sphaerochaeta globosa (strain ATCC BAA-1886 / DSM 22777 / Buddy)</name>
    <name type="common">Spirochaeta sp. (strain Buddy)</name>
    <dbReference type="NCBI Taxonomy" id="158189"/>
    <lineage>
        <taxon>Bacteria</taxon>
        <taxon>Pseudomonadati</taxon>
        <taxon>Spirochaetota</taxon>
        <taxon>Spirochaetia</taxon>
        <taxon>Spirochaetales</taxon>
        <taxon>Sphaerochaetaceae</taxon>
        <taxon>Sphaerochaeta</taxon>
    </lineage>
</organism>
<sequence>MKKFFKYFKESHQELKKVVWPSREAVISSTKVVLVSTVIVAVFLGLVDFLLLKGVLFVL</sequence>
<dbReference type="PANTHER" id="PTHR33910">
    <property type="entry name" value="PROTEIN TRANSLOCASE SUBUNIT SECE"/>
    <property type="match status" value="1"/>
</dbReference>
<evidence type="ECO:0000256" key="4">
    <source>
        <dbReference type="ARBA" id="ARBA00022692"/>
    </source>
</evidence>
<dbReference type="GO" id="GO:0006605">
    <property type="term" value="P:protein targeting"/>
    <property type="evidence" value="ECO:0007669"/>
    <property type="project" value="UniProtKB-UniRule"/>
</dbReference>
<name>F0RS66_SPHGB</name>
<keyword evidence="8 9" id="KW-0472">Membrane</keyword>
<proteinExistence type="inferred from homology"/>
<reference evidence="11" key="1">
    <citation type="submission" date="2011-02" db="EMBL/GenBank/DDBJ databases">
        <title>Complete sequence of Spirochaeta sp. Buddy.</title>
        <authorList>
            <person name="Lucas S."/>
            <person name="Copeland A."/>
            <person name="Lapidus A."/>
            <person name="Cheng J.-F."/>
            <person name="Goodwin L."/>
            <person name="Pitluck S."/>
            <person name="Zeytun A."/>
            <person name="Detter J.C."/>
            <person name="Han C."/>
            <person name="Tapia R."/>
            <person name="Land M."/>
            <person name="Hauser L."/>
            <person name="Kyrpides N."/>
            <person name="Ivanova N."/>
            <person name="Mikhailova N."/>
            <person name="Pagani I."/>
            <person name="Ritalahti K.M."/>
            <person name="Loeffler F.E."/>
            <person name="Woyke T."/>
        </authorList>
    </citation>
    <scope>NUCLEOTIDE SEQUENCE [LARGE SCALE GENOMIC DNA]</scope>
    <source>
        <strain evidence="11">ATCC BAA-1886 / DSM 22777 / Buddy</strain>
    </source>
</reference>
<dbReference type="RefSeq" id="WP_013608515.1">
    <property type="nucleotide sequence ID" value="NC_015152.1"/>
</dbReference>
<dbReference type="eggNOG" id="COG0690">
    <property type="taxonomic scope" value="Bacteria"/>
</dbReference>
<evidence type="ECO:0000256" key="3">
    <source>
        <dbReference type="ARBA" id="ARBA00022475"/>
    </source>
</evidence>
<evidence type="ECO:0000256" key="6">
    <source>
        <dbReference type="ARBA" id="ARBA00022989"/>
    </source>
</evidence>
<keyword evidence="9" id="KW-0997">Cell inner membrane</keyword>
<comment type="subunit">
    <text evidence="9">Component of the Sec protein translocase complex. Heterotrimer consisting of SecY, SecE and SecG subunits. The heterotrimers can form oligomers, although 1 heterotrimer is thought to be able to translocate proteins. Interacts with the ribosome. Interacts with SecDF, and other proteins may be involved. Interacts with SecA.</text>
</comment>
<dbReference type="Gene3D" id="1.20.5.1030">
    <property type="entry name" value="Preprotein translocase secy subunit"/>
    <property type="match status" value="1"/>
</dbReference>
<dbReference type="Pfam" id="PF00584">
    <property type="entry name" value="SecE"/>
    <property type="match status" value="1"/>
</dbReference>
<evidence type="ECO:0000256" key="2">
    <source>
        <dbReference type="ARBA" id="ARBA00022448"/>
    </source>
</evidence>
<dbReference type="InterPro" id="IPR005807">
    <property type="entry name" value="SecE_bac"/>
</dbReference>
<evidence type="ECO:0000256" key="1">
    <source>
        <dbReference type="ARBA" id="ARBA00004370"/>
    </source>
</evidence>
<evidence type="ECO:0000313" key="11">
    <source>
        <dbReference type="Proteomes" id="UP000008466"/>
    </source>
</evidence>
<comment type="subcellular location">
    <subcellularLocation>
        <location evidence="9">Cell inner membrane</location>
        <topology evidence="9">Single-pass membrane protein</topology>
    </subcellularLocation>
    <subcellularLocation>
        <location evidence="1">Membrane</location>
    </subcellularLocation>
</comment>
<keyword evidence="2 9" id="KW-0813">Transport</keyword>
<keyword evidence="3 9" id="KW-1003">Cell membrane</keyword>
<dbReference type="HAMAP" id="MF_00422">
    <property type="entry name" value="SecE"/>
    <property type="match status" value="1"/>
</dbReference>
<comment type="function">
    <text evidence="9">Essential subunit of the Sec protein translocation channel SecYEG. Clamps together the 2 halves of SecY. May contact the channel plug during translocation.</text>
</comment>
<dbReference type="GO" id="GO:0005886">
    <property type="term" value="C:plasma membrane"/>
    <property type="evidence" value="ECO:0007669"/>
    <property type="project" value="UniProtKB-SubCell"/>
</dbReference>
<evidence type="ECO:0000313" key="10">
    <source>
        <dbReference type="EMBL" id="ADY14671.1"/>
    </source>
</evidence>
<dbReference type="GO" id="GO:0043952">
    <property type="term" value="P:protein transport by the Sec complex"/>
    <property type="evidence" value="ECO:0007669"/>
    <property type="project" value="UniProtKB-UniRule"/>
</dbReference>
<dbReference type="HOGENOM" id="CLU_113663_8_0_12"/>
<dbReference type="OrthoDB" id="9799073at2"/>
<dbReference type="AlphaFoldDB" id="F0RS66"/>
<comment type="similarity">
    <text evidence="9">Belongs to the SecE/SEC61-gamma family.</text>
</comment>
<feature type="transmembrane region" description="Helical" evidence="9">
    <location>
        <begin position="32"/>
        <end position="52"/>
    </location>
</feature>
<keyword evidence="5 9" id="KW-0653">Protein transport</keyword>
<accession>F0RS66</accession>
<evidence type="ECO:0000256" key="5">
    <source>
        <dbReference type="ARBA" id="ARBA00022927"/>
    </source>
</evidence>
<dbReference type="InterPro" id="IPR001901">
    <property type="entry name" value="Translocase_SecE/Sec61-g"/>
</dbReference>
<gene>
    <name evidence="9" type="primary">secE</name>
    <name evidence="10" type="ordered locus">SpiBuddy_2863</name>
</gene>
<keyword evidence="7 9" id="KW-0811">Translocation</keyword>
<evidence type="ECO:0000256" key="9">
    <source>
        <dbReference type="HAMAP-Rule" id="MF_00422"/>
    </source>
</evidence>
<dbReference type="PANTHER" id="PTHR33910:SF1">
    <property type="entry name" value="PROTEIN TRANSLOCASE SUBUNIT SECE"/>
    <property type="match status" value="1"/>
</dbReference>
<keyword evidence="11" id="KW-1185">Reference proteome</keyword>
<protein>
    <recommendedName>
        <fullName evidence="9">Protein translocase subunit SecE</fullName>
    </recommendedName>
</protein>
<dbReference type="InterPro" id="IPR038379">
    <property type="entry name" value="SecE_sf"/>
</dbReference>
<evidence type="ECO:0000256" key="8">
    <source>
        <dbReference type="ARBA" id="ARBA00023136"/>
    </source>
</evidence>
<dbReference type="GO" id="GO:0009306">
    <property type="term" value="P:protein secretion"/>
    <property type="evidence" value="ECO:0007669"/>
    <property type="project" value="UniProtKB-UniRule"/>
</dbReference>
<dbReference type="GO" id="GO:0008320">
    <property type="term" value="F:protein transmembrane transporter activity"/>
    <property type="evidence" value="ECO:0007669"/>
    <property type="project" value="UniProtKB-UniRule"/>
</dbReference>
<dbReference type="Proteomes" id="UP000008466">
    <property type="component" value="Chromosome"/>
</dbReference>
<dbReference type="GO" id="GO:0065002">
    <property type="term" value="P:intracellular protein transmembrane transport"/>
    <property type="evidence" value="ECO:0007669"/>
    <property type="project" value="UniProtKB-UniRule"/>
</dbReference>
<keyword evidence="4 9" id="KW-0812">Transmembrane</keyword>
<dbReference type="NCBIfam" id="TIGR00964">
    <property type="entry name" value="secE_bact"/>
    <property type="match status" value="1"/>
</dbReference>
<dbReference type="STRING" id="158189.SpiBuddy_2863"/>
<evidence type="ECO:0000256" key="7">
    <source>
        <dbReference type="ARBA" id="ARBA00023010"/>
    </source>
</evidence>
<dbReference type="KEGG" id="sbu:SpiBuddy_2863"/>
<dbReference type="EMBL" id="CP002541">
    <property type="protein sequence ID" value="ADY14671.1"/>
    <property type="molecule type" value="Genomic_DNA"/>
</dbReference>
<keyword evidence="6 9" id="KW-1133">Transmembrane helix</keyword>